<dbReference type="GO" id="GO:0045892">
    <property type="term" value="P:negative regulation of DNA-templated transcription"/>
    <property type="evidence" value="ECO:0007669"/>
    <property type="project" value="UniProtKB-ARBA"/>
</dbReference>
<dbReference type="InterPro" id="IPR029016">
    <property type="entry name" value="GAF-like_dom_sf"/>
</dbReference>
<evidence type="ECO:0000256" key="2">
    <source>
        <dbReference type="ARBA" id="ARBA00023125"/>
    </source>
</evidence>
<dbReference type="InterPro" id="IPR050707">
    <property type="entry name" value="HTH_MetabolicPath_Reg"/>
</dbReference>
<dbReference type="InterPro" id="IPR005471">
    <property type="entry name" value="Tscrpt_reg_IclR_N"/>
</dbReference>
<dbReference type="GO" id="GO:0003700">
    <property type="term" value="F:DNA-binding transcription factor activity"/>
    <property type="evidence" value="ECO:0007669"/>
    <property type="project" value="TreeGrafter"/>
</dbReference>
<dbReference type="Gene3D" id="1.10.10.10">
    <property type="entry name" value="Winged helix-like DNA-binding domain superfamily/Winged helix DNA-binding domain"/>
    <property type="match status" value="1"/>
</dbReference>
<comment type="caution">
    <text evidence="6">The sequence shown here is derived from an EMBL/GenBank/DDBJ whole genome shotgun (WGS) entry which is preliminary data.</text>
</comment>
<evidence type="ECO:0000256" key="3">
    <source>
        <dbReference type="ARBA" id="ARBA00023163"/>
    </source>
</evidence>
<organism evidence="6 7">
    <name type="scientific">Bacillus thermotolerans</name>
    <name type="common">Quasibacillus thermotolerans</name>
    <dbReference type="NCBI Taxonomy" id="1221996"/>
    <lineage>
        <taxon>Bacteria</taxon>
        <taxon>Bacillati</taxon>
        <taxon>Bacillota</taxon>
        <taxon>Bacilli</taxon>
        <taxon>Bacillales</taxon>
        <taxon>Bacillaceae</taxon>
        <taxon>Bacillus</taxon>
    </lineage>
</organism>
<gene>
    <name evidence="6" type="ORF">QY95_02922</name>
</gene>
<dbReference type="PANTHER" id="PTHR30136:SF8">
    <property type="entry name" value="TRANSCRIPTIONAL REGULATORY PROTEIN"/>
    <property type="match status" value="1"/>
</dbReference>
<dbReference type="InterPro" id="IPR036390">
    <property type="entry name" value="WH_DNA-bd_sf"/>
</dbReference>
<dbReference type="Pfam" id="PF01614">
    <property type="entry name" value="IclR_C"/>
    <property type="match status" value="1"/>
</dbReference>
<dbReference type="SUPFAM" id="SSF55781">
    <property type="entry name" value="GAF domain-like"/>
    <property type="match status" value="1"/>
</dbReference>
<keyword evidence="3" id="KW-0804">Transcription</keyword>
<sequence length="254" mass="28495">MNKPKNTSMIQSLQIGFQIVDLIAEQDHPLKFTDIQELSGITKSNLYKYLNTLTYLGLVYRDKKQGTYSLGSKLIEYGMLAIGSQDVIGTVTPYLRDISRHTSLSALVAVWTQDSPVIANISSSNATLNIGAQIGNRLPLHSATGRIFSAFQHEHEMKEWKQTALEKLPEAERTAFEEEEAKIQREHFAYTAEPLVKHVSSFSVPLLKYDSELVGALTVVGFSTDVPKTPHHETSRYVLQCAEEISESFGYRKQ</sequence>
<evidence type="ECO:0000256" key="1">
    <source>
        <dbReference type="ARBA" id="ARBA00023015"/>
    </source>
</evidence>
<dbReference type="Pfam" id="PF09339">
    <property type="entry name" value="HTH_IclR"/>
    <property type="match status" value="1"/>
</dbReference>
<dbReference type="InterPro" id="IPR036388">
    <property type="entry name" value="WH-like_DNA-bd_sf"/>
</dbReference>
<evidence type="ECO:0000259" key="4">
    <source>
        <dbReference type="PROSITE" id="PS51077"/>
    </source>
</evidence>
<dbReference type="SMART" id="SM00346">
    <property type="entry name" value="HTH_ICLR"/>
    <property type="match status" value="1"/>
</dbReference>
<reference evidence="6" key="1">
    <citation type="submission" date="2015-02" db="EMBL/GenBank/DDBJ databases">
        <title>Genome Assembly of Bacillaceae bacterium MTCC 8252.</title>
        <authorList>
            <person name="Verma A."/>
            <person name="Khatri I."/>
            <person name="Mual P."/>
            <person name="Subramanian S."/>
            <person name="Krishnamurthi S."/>
        </authorList>
    </citation>
    <scope>NUCLEOTIDE SEQUENCE [LARGE SCALE GENOMIC DNA]</scope>
    <source>
        <strain evidence="6">MTCC 8252</strain>
    </source>
</reference>
<evidence type="ECO:0000313" key="7">
    <source>
        <dbReference type="Proteomes" id="UP000031563"/>
    </source>
</evidence>
<keyword evidence="7" id="KW-1185">Reference proteome</keyword>
<dbReference type="SUPFAM" id="SSF46785">
    <property type="entry name" value="Winged helix' DNA-binding domain"/>
    <property type="match status" value="1"/>
</dbReference>
<feature type="domain" description="HTH iclR-type" evidence="4">
    <location>
        <begin position="10"/>
        <end position="72"/>
    </location>
</feature>
<dbReference type="AlphaFoldDB" id="A0A0F5HUC3"/>
<dbReference type="RefSeq" id="WP_039233977.1">
    <property type="nucleotide sequence ID" value="NZ_JWIQ02000030.1"/>
</dbReference>
<proteinExistence type="predicted"/>
<dbReference type="OrthoDB" id="2288166at2"/>
<protein>
    <submittedName>
        <fullName evidence="6">Transcriptional regulator, IclR family</fullName>
    </submittedName>
</protein>
<evidence type="ECO:0000259" key="5">
    <source>
        <dbReference type="PROSITE" id="PS51078"/>
    </source>
</evidence>
<dbReference type="GO" id="GO:0003677">
    <property type="term" value="F:DNA binding"/>
    <property type="evidence" value="ECO:0007669"/>
    <property type="project" value="UniProtKB-KW"/>
</dbReference>
<dbReference type="Gene3D" id="3.30.450.40">
    <property type="match status" value="1"/>
</dbReference>
<dbReference type="STRING" id="1221996.QY95_02922"/>
<dbReference type="PROSITE" id="PS51077">
    <property type="entry name" value="HTH_ICLR"/>
    <property type="match status" value="1"/>
</dbReference>
<dbReference type="Proteomes" id="UP000031563">
    <property type="component" value="Unassembled WGS sequence"/>
</dbReference>
<dbReference type="PROSITE" id="PS51078">
    <property type="entry name" value="ICLR_ED"/>
    <property type="match status" value="1"/>
</dbReference>
<accession>A0A0F5HUC3</accession>
<feature type="domain" description="IclR-ED" evidence="5">
    <location>
        <begin position="73"/>
        <end position="251"/>
    </location>
</feature>
<dbReference type="EMBL" id="JWIR02000058">
    <property type="protein sequence ID" value="KKB36848.1"/>
    <property type="molecule type" value="Genomic_DNA"/>
</dbReference>
<accession>A0A0F5HPA5</accession>
<keyword evidence="2" id="KW-0238">DNA-binding</keyword>
<evidence type="ECO:0000313" key="6">
    <source>
        <dbReference type="EMBL" id="KKB36848.1"/>
    </source>
</evidence>
<dbReference type="InterPro" id="IPR014757">
    <property type="entry name" value="Tscrpt_reg_IclR_C"/>
</dbReference>
<dbReference type="PANTHER" id="PTHR30136">
    <property type="entry name" value="HELIX-TURN-HELIX TRANSCRIPTIONAL REGULATOR, ICLR FAMILY"/>
    <property type="match status" value="1"/>
</dbReference>
<name>A0A0F5HUC3_BACTR</name>
<keyword evidence="1" id="KW-0805">Transcription regulation</keyword>